<evidence type="ECO:0000256" key="3">
    <source>
        <dbReference type="ARBA" id="ARBA00022679"/>
    </source>
</evidence>
<comment type="caution">
    <text evidence="8">The sequence shown here is derived from an EMBL/GenBank/DDBJ whole genome shotgun (WGS) entry which is preliminary data.</text>
</comment>
<keyword evidence="6" id="KW-0812">Transmembrane</keyword>
<evidence type="ECO:0000259" key="7">
    <source>
        <dbReference type="SMART" id="SM00563"/>
    </source>
</evidence>
<keyword evidence="5 8" id="KW-0012">Acyltransferase</keyword>
<keyword evidence="9" id="KW-1185">Reference proteome</keyword>
<dbReference type="InterPro" id="IPR002123">
    <property type="entry name" value="Plipid/glycerol_acylTrfase"/>
</dbReference>
<dbReference type="SUPFAM" id="SSF69593">
    <property type="entry name" value="Glycerol-3-phosphate (1)-acyltransferase"/>
    <property type="match status" value="1"/>
</dbReference>
<evidence type="ECO:0000256" key="1">
    <source>
        <dbReference type="ARBA" id="ARBA00005189"/>
    </source>
</evidence>
<dbReference type="SMART" id="SM00563">
    <property type="entry name" value="PlsC"/>
    <property type="match status" value="1"/>
</dbReference>
<dbReference type="Pfam" id="PF01553">
    <property type="entry name" value="Acyltransferase"/>
    <property type="match status" value="1"/>
</dbReference>
<dbReference type="GO" id="GO:0003841">
    <property type="term" value="F:1-acylglycerol-3-phosphate O-acyltransferase activity"/>
    <property type="evidence" value="ECO:0007669"/>
    <property type="project" value="TreeGrafter"/>
</dbReference>
<evidence type="ECO:0000256" key="5">
    <source>
        <dbReference type="ARBA" id="ARBA00023315"/>
    </source>
</evidence>
<keyword evidence="2" id="KW-0444">Lipid biosynthesis</keyword>
<organism evidence="8 9">
    <name type="scientific">Crossiella cryophila</name>
    <dbReference type="NCBI Taxonomy" id="43355"/>
    <lineage>
        <taxon>Bacteria</taxon>
        <taxon>Bacillati</taxon>
        <taxon>Actinomycetota</taxon>
        <taxon>Actinomycetes</taxon>
        <taxon>Pseudonocardiales</taxon>
        <taxon>Pseudonocardiaceae</taxon>
        <taxon>Crossiella</taxon>
    </lineage>
</organism>
<reference evidence="8 9" key="1">
    <citation type="submission" date="2020-08" db="EMBL/GenBank/DDBJ databases">
        <title>Sequencing the genomes of 1000 actinobacteria strains.</title>
        <authorList>
            <person name="Klenk H.-P."/>
        </authorList>
    </citation>
    <scope>NUCLEOTIDE SEQUENCE [LARGE SCALE GENOMIC DNA]</scope>
    <source>
        <strain evidence="8 9">DSM 44230</strain>
    </source>
</reference>
<gene>
    <name evidence="8" type="ORF">HNR67_008325</name>
</gene>
<dbReference type="CDD" id="cd07989">
    <property type="entry name" value="LPLAT_AGPAT-like"/>
    <property type="match status" value="1"/>
</dbReference>
<proteinExistence type="predicted"/>
<dbReference type="RefSeq" id="WP_246492713.1">
    <property type="nucleotide sequence ID" value="NZ_BAAAUI010000037.1"/>
</dbReference>
<accession>A0A7W7FYC7</accession>
<comment type="pathway">
    <text evidence="1">Lipid metabolism.</text>
</comment>
<keyword evidence="6" id="KW-1133">Transmembrane helix</keyword>
<dbReference type="PANTHER" id="PTHR10434">
    <property type="entry name" value="1-ACYL-SN-GLYCEROL-3-PHOSPHATE ACYLTRANSFERASE"/>
    <property type="match status" value="1"/>
</dbReference>
<protein>
    <submittedName>
        <fullName evidence="8">1-acyl-sn-glycerol-3-phosphate acyltransferase</fullName>
    </submittedName>
</protein>
<keyword evidence="3 8" id="KW-0808">Transferase</keyword>
<feature type="domain" description="Phospholipid/glycerol acyltransferase" evidence="7">
    <location>
        <begin position="107"/>
        <end position="219"/>
    </location>
</feature>
<evidence type="ECO:0000313" key="9">
    <source>
        <dbReference type="Proteomes" id="UP000533598"/>
    </source>
</evidence>
<dbReference type="GO" id="GO:0006654">
    <property type="term" value="P:phosphatidic acid biosynthetic process"/>
    <property type="evidence" value="ECO:0007669"/>
    <property type="project" value="TreeGrafter"/>
</dbReference>
<keyword evidence="6" id="KW-0472">Membrane</keyword>
<feature type="transmembrane region" description="Helical" evidence="6">
    <location>
        <begin position="41"/>
        <end position="62"/>
    </location>
</feature>
<dbReference type="EMBL" id="JACHMH010000001">
    <property type="protein sequence ID" value="MBB4682207.1"/>
    <property type="molecule type" value="Genomic_DNA"/>
</dbReference>
<name>A0A7W7FYC7_9PSEU</name>
<evidence type="ECO:0000256" key="2">
    <source>
        <dbReference type="ARBA" id="ARBA00022516"/>
    </source>
</evidence>
<evidence type="ECO:0000256" key="4">
    <source>
        <dbReference type="ARBA" id="ARBA00023098"/>
    </source>
</evidence>
<dbReference type="AlphaFoldDB" id="A0A7W7FYC7"/>
<dbReference type="Proteomes" id="UP000533598">
    <property type="component" value="Unassembled WGS sequence"/>
</dbReference>
<evidence type="ECO:0000313" key="8">
    <source>
        <dbReference type="EMBL" id="MBB4682207.1"/>
    </source>
</evidence>
<evidence type="ECO:0000256" key="6">
    <source>
        <dbReference type="SAM" id="Phobius"/>
    </source>
</evidence>
<dbReference type="PANTHER" id="PTHR10434:SF64">
    <property type="entry name" value="1-ACYL-SN-GLYCEROL-3-PHOSPHATE ACYLTRANSFERASE-RELATED"/>
    <property type="match status" value="1"/>
</dbReference>
<keyword evidence="4" id="KW-0443">Lipid metabolism</keyword>
<sequence>MTAGPVEAMHSWMPHSPCGAWCLPAGDTLPKVSPARRALRLVTLAAVVLTGPLCALTLSVLGPNGRAAVLRGWFRMVLGALGVRLRVYRPGALSVAEERRRPRDRGVLVVGNHSSWLDIVALNALQPVRMLAKAQVRDWPLIGALAARAGTFFVDRPKLSTLPRTVAEVAEALRAGSAIGVFPEGTTWCGQATGRWRHAAFQAAIDAGMPARPVALRFVVGDRMTTASGFLGEETLLTALLRTAALRGLVVEASVLPLITPEGHDRRSMAEVAEAAVTGALGQAPARRQVGHGRPGVPVAA</sequence>